<dbReference type="OrthoDB" id="19932at2759"/>
<reference evidence="9" key="1">
    <citation type="submission" date="2022-10" db="EMBL/GenBank/DDBJ databases">
        <authorList>
            <person name="Chen Y."/>
            <person name="Dougan E. K."/>
            <person name="Chan C."/>
            <person name="Rhodes N."/>
            <person name="Thang M."/>
        </authorList>
    </citation>
    <scope>NUCLEOTIDE SEQUENCE</scope>
</reference>
<dbReference type="PANTHER" id="PTHR21229:SF1">
    <property type="entry name" value="GH17801P"/>
    <property type="match status" value="1"/>
</dbReference>
<dbReference type="EMBL" id="CAMXCT020005556">
    <property type="protein sequence ID" value="CAL1166035.1"/>
    <property type="molecule type" value="Genomic_DNA"/>
</dbReference>
<evidence type="ECO:0000256" key="4">
    <source>
        <dbReference type="ARBA" id="ARBA00022989"/>
    </source>
</evidence>
<evidence type="ECO:0000259" key="8">
    <source>
        <dbReference type="Pfam" id="PF06814"/>
    </source>
</evidence>
<keyword evidence="4 6" id="KW-1133">Transmembrane helix</keyword>
<evidence type="ECO:0000256" key="7">
    <source>
        <dbReference type="SAM" id="SignalP"/>
    </source>
</evidence>
<feature type="transmembrane region" description="Helical" evidence="6">
    <location>
        <begin position="220"/>
        <end position="247"/>
    </location>
</feature>
<feature type="signal peptide" evidence="7">
    <location>
        <begin position="1"/>
        <end position="17"/>
    </location>
</feature>
<evidence type="ECO:0000256" key="1">
    <source>
        <dbReference type="ARBA" id="ARBA00004141"/>
    </source>
</evidence>
<evidence type="ECO:0000256" key="3">
    <source>
        <dbReference type="ARBA" id="ARBA00022729"/>
    </source>
</evidence>
<protein>
    <submittedName>
        <fullName evidence="10">Transmembrane protein 87A (Elkin1)</fullName>
    </submittedName>
</protein>
<dbReference type="AlphaFoldDB" id="A0A9P1DN49"/>
<reference evidence="10 11" key="2">
    <citation type="submission" date="2024-05" db="EMBL/GenBank/DDBJ databases">
        <authorList>
            <person name="Chen Y."/>
            <person name="Shah S."/>
            <person name="Dougan E. K."/>
            <person name="Thang M."/>
            <person name="Chan C."/>
        </authorList>
    </citation>
    <scope>NUCLEOTIDE SEQUENCE [LARGE SCALE GENOMIC DNA]</scope>
</reference>
<feature type="domain" description="GOST seven transmembrane" evidence="8">
    <location>
        <begin position="192"/>
        <end position="436"/>
    </location>
</feature>
<evidence type="ECO:0000256" key="6">
    <source>
        <dbReference type="SAM" id="Phobius"/>
    </source>
</evidence>
<comment type="subcellular location">
    <subcellularLocation>
        <location evidence="1">Membrane</location>
        <topology evidence="1">Multi-pass membrane protein</topology>
    </subcellularLocation>
</comment>
<evidence type="ECO:0000256" key="2">
    <source>
        <dbReference type="ARBA" id="ARBA00022692"/>
    </source>
</evidence>
<proteinExistence type="predicted"/>
<name>A0A9P1DN49_9DINO</name>
<feature type="transmembrane region" description="Helical" evidence="6">
    <location>
        <begin position="330"/>
        <end position="354"/>
    </location>
</feature>
<dbReference type="PANTHER" id="PTHR21229">
    <property type="entry name" value="LUNG SEVEN TRANSMEMBRANE RECEPTOR"/>
    <property type="match status" value="1"/>
</dbReference>
<comment type="caution">
    <text evidence="9">The sequence shown here is derived from an EMBL/GenBank/DDBJ whole genome shotgun (WGS) entry which is preliminary data.</text>
</comment>
<dbReference type="InterPro" id="IPR053937">
    <property type="entry name" value="GOST_TM"/>
</dbReference>
<evidence type="ECO:0000313" key="9">
    <source>
        <dbReference type="EMBL" id="CAI4012660.1"/>
    </source>
</evidence>
<evidence type="ECO:0000256" key="5">
    <source>
        <dbReference type="ARBA" id="ARBA00023136"/>
    </source>
</evidence>
<feature type="transmembrane region" description="Helical" evidence="6">
    <location>
        <begin position="413"/>
        <end position="431"/>
    </location>
</feature>
<feature type="transmembrane region" description="Helical" evidence="6">
    <location>
        <begin position="375"/>
        <end position="398"/>
    </location>
</feature>
<dbReference type="GO" id="GO:0005794">
    <property type="term" value="C:Golgi apparatus"/>
    <property type="evidence" value="ECO:0007669"/>
    <property type="project" value="TreeGrafter"/>
</dbReference>
<dbReference type="Proteomes" id="UP001152797">
    <property type="component" value="Unassembled WGS sequence"/>
</dbReference>
<dbReference type="Pfam" id="PF06814">
    <property type="entry name" value="GOST_TM"/>
    <property type="match status" value="1"/>
</dbReference>
<dbReference type="EMBL" id="CAMXCT010005556">
    <property type="protein sequence ID" value="CAI4012660.1"/>
    <property type="molecule type" value="Genomic_DNA"/>
</dbReference>
<accession>A0A9P1DN49</accession>
<keyword evidence="3 7" id="KW-0732">Signal</keyword>
<evidence type="ECO:0000313" key="11">
    <source>
        <dbReference type="Proteomes" id="UP001152797"/>
    </source>
</evidence>
<sequence>MAGIGLWLVLWLSACDAQVFQLKDFKVPERKSLSLIYPFFLSTPGSSPNKTKTQPFVVFRELKATSQSPDQTDAQLANYKGLELHLIRYEDIWSLVDTGRMCATSDDLARGDSDAVDHLILHKEPGQSVKDLNVYGYQVGFDKAKPQKMTMQKPGVYFLVLSNCGNFDQAVISGQVIVKNSHGFLPANEYGKMPFYAIMTAATVVVFLLWSLLCIRWWKVLFNIHLAIGSLCFLAILESVAWFVYLFSWNEGGLESKALFSVSIFLSVSRNTLSYMLILSACLGWGVTKPLLDGGTICRMVSLSTVYICLNVVREVVLADRHTQSVPVPFVILCLLPVSCMNGGIFYWIFAALSNLMETLEAQQQSAKLGLFQKLWWVLVLAIAFAFAVLLAQIFIVANDSSSWQYQWLVTDFAPQAGFLFVLLCVMYLWCPNEDTQRFAYSAQLGGENDELGGIEKAEVMSGDEKDVDVIGARS</sequence>
<dbReference type="InterPro" id="IPR009637">
    <property type="entry name" value="GPR107/GPR108-like"/>
</dbReference>
<keyword evidence="2 6" id="KW-0812">Transmembrane</keyword>
<gene>
    <name evidence="9" type="ORF">C1SCF055_LOCUS37702</name>
</gene>
<dbReference type="GO" id="GO:0016020">
    <property type="term" value="C:membrane"/>
    <property type="evidence" value="ECO:0007669"/>
    <property type="project" value="UniProtKB-SubCell"/>
</dbReference>
<keyword evidence="5 6" id="KW-0472">Membrane</keyword>
<feature type="transmembrane region" description="Helical" evidence="6">
    <location>
        <begin position="297"/>
        <end position="318"/>
    </location>
</feature>
<keyword evidence="11" id="KW-1185">Reference proteome</keyword>
<organism evidence="9">
    <name type="scientific">Cladocopium goreaui</name>
    <dbReference type="NCBI Taxonomy" id="2562237"/>
    <lineage>
        <taxon>Eukaryota</taxon>
        <taxon>Sar</taxon>
        <taxon>Alveolata</taxon>
        <taxon>Dinophyceae</taxon>
        <taxon>Suessiales</taxon>
        <taxon>Symbiodiniaceae</taxon>
        <taxon>Cladocopium</taxon>
    </lineage>
</organism>
<dbReference type="EMBL" id="CAMXCT030005556">
    <property type="protein sequence ID" value="CAL4799972.1"/>
    <property type="molecule type" value="Genomic_DNA"/>
</dbReference>
<feature type="transmembrane region" description="Helical" evidence="6">
    <location>
        <begin position="259"/>
        <end position="285"/>
    </location>
</feature>
<feature type="transmembrane region" description="Helical" evidence="6">
    <location>
        <begin position="193"/>
        <end position="213"/>
    </location>
</feature>
<evidence type="ECO:0000313" key="10">
    <source>
        <dbReference type="EMBL" id="CAL4799972.1"/>
    </source>
</evidence>
<feature type="chain" id="PRO_5043271523" evidence="7">
    <location>
        <begin position="18"/>
        <end position="475"/>
    </location>
</feature>